<dbReference type="AlphaFoldDB" id="A0A6A5BWA9"/>
<dbReference type="VEuPathDB" id="AmoebaDB:FDP41_003862"/>
<dbReference type="EMBL" id="VFQX01000035">
    <property type="protein sequence ID" value="KAF0977209.1"/>
    <property type="molecule type" value="Genomic_DNA"/>
</dbReference>
<proteinExistence type="inferred from homology"/>
<evidence type="ECO:0000313" key="7">
    <source>
        <dbReference type="Proteomes" id="UP000444721"/>
    </source>
</evidence>
<dbReference type="InterPro" id="IPR022083">
    <property type="entry name" value="KBP"/>
</dbReference>
<name>A0A6A5BWA9_NAEFO</name>
<evidence type="ECO:0000313" key="6">
    <source>
        <dbReference type="EMBL" id="KAF0977209.1"/>
    </source>
</evidence>
<keyword evidence="7" id="KW-1185">Reference proteome</keyword>
<dbReference type="VEuPathDB" id="AmoebaDB:NfTy_063840"/>
<evidence type="ECO:0000256" key="4">
    <source>
        <dbReference type="ARBA" id="ARBA00022490"/>
    </source>
</evidence>
<sequence length="614" mass="71965">MPQESFQSFVERIQTNRDLSMEEHNAENHPPTVDIENIVIQGSIPERIQQAVMIGKIPSEIEEKPYKNLYKSREVLEGVMNELLQASEKNRENEMLLGKVFHLLGVNYYDTDEFSNAEKFFIKSINTLGDETKGASLTCDDLSEDKEDRIKNDTTIPKDINFIHYMNGSYYYLGAIWSNRSEYHTALKYLMKSEEIYNYFKLNETNVDANTKQDLENDYTLTAYYLAQVYTHLKDGDQAARYCFLTLQRQLNSGLEYSKSEWIENSIQLSSFFLGLLDYKTAIHFIKAAEYILMKTFSDTEEENELQAKINMAKGKLSLDKLEYSKAWVEEHESSRIQHGQILTNLPSDRCEKVLIEKKNTAFSTFYFDNIPIEHNETDSYVCRSFAEALEVFREGKKAFEKSLEYYVMDGFVSDHISLLQDLSSLYRCLIFFEENIDRKVAMHERRLDLLEKNTGELNVAYYRDILKQLCFEVAETYVSIFELLSLKNKLRDIYKEVSFKKMNTIITKALTFLIKFSGLFTDKGVLNVESENRPAFFRAHLLLGRMYYNYITSDPLQTIDYMRKSLHEYEFCVKFYNYNVEILEKLHAEVELAKQMCTLLPMKISEINSLLRQ</sequence>
<dbReference type="GeneID" id="68111080"/>
<evidence type="ECO:0000256" key="5">
    <source>
        <dbReference type="ARBA" id="ARBA00023212"/>
    </source>
</evidence>
<comment type="subcellular location">
    <subcellularLocation>
        <location evidence="1">Cytoplasm</location>
        <location evidence="1">Cytoskeleton</location>
    </subcellularLocation>
</comment>
<gene>
    <name evidence="6" type="ORF">FDP41_003862</name>
</gene>
<dbReference type="SUPFAM" id="SSF48452">
    <property type="entry name" value="TPR-like"/>
    <property type="match status" value="1"/>
</dbReference>
<accession>A0A6A5BWA9</accession>
<dbReference type="GO" id="GO:0005856">
    <property type="term" value="C:cytoskeleton"/>
    <property type="evidence" value="ECO:0007669"/>
    <property type="project" value="UniProtKB-SubCell"/>
</dbReference>
<dbReference type="PANTHER" id="PTHR46321:SF1">
    <property type="entry name" value="KIF-BINDING PROTEIN"/>
    <property type="match status" value="1"/>
</dbReference>
<dbReference type="PANTHER" id="PTHR46321">
    <property type="entry name" value="KIF1-BINDING PROTEIN"/>
    <property type="match status" value="1"/>
</dbReference>
<dbReference type="OrthoDB" id="409897at2759"/>
<dbReference type="Gene3D" id="1.25.40.10">
    <property type="entry name" value="Tetratricopeptide repeat domain"/>
    <property type="match status" value="1"/>
</dbReference>
<dbReference type="OMA" id="ICRECWY"/>
<evidence type="ECO:0000256" key="3">
    <source>
        <dbReference type="ARBA" id="ARBA00016840"/>
    </source>
</evidence>
<dbReference type="RefSeq" id="XP_044561922.1">
    <property type="nucleotide sequence ID" value="XM_044707213.1"/>
</dbReference>
<evidence type="ECO:0000256" key="1">
    <source>
        <dbReference type="ARBA" id="ARBA00004245"/>
    </source>
</evidence>
<dbReference type="VEuPathDB" id="AmoebaDB:NF0017540"/>
<comment type="similarity">
    <text evidence="2">Belongs to the KIF-binding protein family.</text>
</comment>
<evidence type="ECO:0000256" key="2">
    <source>
        <dbReference type="ARBA" id="ARBA00010305"/>
    </source>
</evidence>
<dbReference type="Pfam" id="PF12309">
    <property type="entry name" value="KBP_C"/>
    <property type="match status" value="1"/>
</dbReference>
<keyword evidence="4" id="KW-0963">Cytoplasm</keyword>
<organism evidence="6 7">
    <name type="scientific">Naegleria fowleri</name>
    <name type="common">Brain eating amoeba</name>
    <dbReference type="NCBI Taxonomy" id="5763"/>
    <lineage>
        <taxon>Eukaryota</taxon>
        <taxon>Discoba</taxon>
        <taxon>Heterolobosea</taxon>
        <taxon>Tetramitia</taxon>
        <taxon>Eutetramitia</taxon>
        <taxon>Vahlkampfiidae</taxon>
        <taxon>Naegleria</taxon>
    </lineage>
</organism>
<keyword evidence="5" id="KW-0206">Cytoskeleton</keyword>
<comment type="caution">
    <text evidence="6">The sequence shown here is derived from an EMBL/GenBank/DDBJ whole genome shotgun (WGS) entry which is preliminary data.</text>
</comment>
<reference evidence="6 7" key="1">
    <citation type="journal article" date="2019" name="Sci. Rep.">
        <title>Nanopore sequencing improves the draft genome of the human pathogenic amoeba Naegleria fowleri.</title>
        <authorList>
            <person name="Liechti N."/>
            <person name="Schurch N."/>
            <person name="Bruggmann R."/>
            <person name="Wittwer M."/>
        </authorList>
    </citation>
    <scope>NUCLEOTIDE SEQUENCE [LARGE SCALE GENOMIC DNA]</scope>
    <source>
        <strain evidence="6 7">ATCC 30894</strain>
    </source>
</reference>
<protein>
    <recommendedName>
        <fullName evidence="3">KIF-binding protein</fullName>
    </recommendedName>
</protein>
<dbReference type="InterPro" id="IPR011990">
    <property type="entry name" value="TPR-like_helical_dom_sf"/>
</dbReference>
<dbReference type="Proteomes" id="UP000444721">
    <property type="component" value="Unassembled WGS sequence"/>
</dbReference>